<sequence>MAQVLGLSQAGEVILALQPTAANRDLITDTIVAQLRQHVDLLAAPSQGWTGATQQVVRQLLRIARIYEEIIEKHSTSADFDDEGPGDLAPVNLGNASARLDPDLKEAYSSDCDTVVKEGSPQVGKAKLITIASIASRNLPTNGTGKPTAEAKVGERDATKVSGDELPDDTGVTIMETVETVEVATSAKSENASDE</sequence>
<feature type="region of interest" description="Disordered" evidence="1">
    <location>
        <begin position="139"/>
        <end position="169"/>
    </location>
</feature>
<evidence type="ECO:0000313" key="3">
    <source>
        <dbReference type="Proteomes" id="UP000070501"/>
    </source>
</evidence>
<proteinExistence type="predicted"/>
<protein>
    <submittedName>
        <fullName evidence="2">Uncharacterized protein</fullName>
    </submittedName>
</protein>
<dbReference type="InParanoid" id="A0A136IL50"/>
<feature type="non-terminal residue" evidence="2">
    <location>
        <position position="195"/>
    </location>
</feature>
<organism evidence="2 3">
    <name type="scientific">Microdochium bolleyi</name>
    <dbReference type="NCBI Taxonomy" id="196109"/>
    <lineage>
        <taxon>Eukaryota</taxon>
        <taxon>Fungi</taxon>
        <taxon>Dikarya</taxon>
        <taxon>Ascomycota</taxon>
        <taxon>Pezizomycotina</taxon>
        <taxon>Sordariomycetes</taxon>
        <taxon>Xylariomycetidae</taxon>
        <taxon>Xylariales</taxon>
        <taxon>Microdochiaceae</taxon>
        <taxon>Microdochium</taxon>
    </lineage>
</organism>
<evidence type="ECO:0000313" key="2">
    <source>
        <dbReference type="EMBL" id="KXJ85349.1"/>
    </source>
</evidence>
<dbReference type="AlphaFoldDB" id="A0A136IL50"/>
<keyword evidence="3" id="KW-1185">Reference proteome</keyword>
<accession>A0A136IL50</accession>
<evidence type="ECO:0000256" key="1">
    <source>
        <dbReference type="SAM" id="MobiDB-lite"/>
    </source>
</evidence>
<dbReference type="Proteomes" id="UP000070501">
    <property type="component" value="Unassembled WGS sequence"/>
</dbReference>
<gene>
    <name evidence="2" type="ORF">Micbo1qcDRAFT_169481</name>
</gene>
<reference evidence="3" key="1">
    <citation type="submission" date="2016-02" db="EMBL/GenBank/DDBJ databases">
        <title>Draft genome sequence of Microdochium bolleyi, a fungal endophyte of beachgrass.</title>
        <authorList>
            <consortium name="DOE Joint Genome Institute"/>
            <person name="David A.S."/>
            <person name="May G."/>
            <person name="Haridas S."/>
            <person name="Lim J."/>
            <person name="Wang M."/>
            <person name="Labutti K."/>
            <person name="Lipzen A."/>
            <person name="Barry K."/>
            <person name="Grigoriev I.V."/>
        </authorList>
    </citation>
    <scope>NUCLEOTIDE SEQUENCE [LARGE SCALE GENOMIC DNA]</scope>
    <source>
        <strain evidence="3">J235TASD1</strain>
    </source>
</reference>
<name>A0A136IL50_9PEZI</name>
<feature type="compositionally biased region" description="Basic and acidic residues" evidence="1">
    <location>
        <begin position="152"/>
        <end position="163"/>
    </location>
</feature>
<dbReference type="EMBL" id="KQ964284">
    <property type="protein sequence ID" value="KXJ85349.1"/>
    <property type="molecule type" value="Genomic_DNA"/>
</dbReference>